<dbReference type="RefSeq" id="WP_124785694.1">
    <property type="nucleotide sequence ID" value="NZ_CP034172.1"/>
</dbReference>
<keyword evidence="1" id="KW-0614">Plasmid</keyword>
<sequence>MKNKSAAEKMAEAWGKVAELQEQPHQEPKQQIEETSLINNVTFSFLLQMQVVEQLREIEAIKRKDDFHYCVSDVIRDGIEIMRNKYKDLPLRPNGVIPTRRGKRSNSTKTERVFTSCRISAVDREFIYDFMYSKNINKDGDFLSTNYTKDDFIEQLLKDFKGSLK</sequence>
<reference evidence="2" key="1">
    <citation type="submission" date="2018-11" db="EMBL/GenBank/DDBJ databases">
        <title>Proposal to divide the Flavobacteriaceae and reorganize its genera based on Amino Acid Identity values calculated from whole genome sequences.</title>
        <authorList>
            <person name="Nicholson A.C."/>
            <person name="Gulvik C.A."/>
            <person name="Whitney A.M."/>
            <person name="Humrighouse B.W."/>
            <person name="Bell M."/>
            <person name="Holmes B."/>
            <person name="Steigerwalt A.B."/>
            <person name="Villarma A."/>
            <person name="Sheth M."/>
            <person name="Batra D."/>
            <person name="Pryor J."/>
            <person name="Bernardet J.-F."/>
            <person name="Hugo C."/>
            <person name="Kampfer P."/>
            <person name="Newman J.D."/>
            <person name="McQuiston J.R."/>
        </authorList>
    </citation>
    <scope>NUCLEOTIDE SEQUENCE [LARGE SCALE GENOMIC DNA]</scope>
    <source>
        <strain evidence="2">H4753</strain>
        <plasmid evidence="2">unnamed</plasmid>
    </source>
</reference>
<evidence type="ECO:0000313" key="2">
    <source>
        <dbReference type="Proteomes" id="UP000282297"/>
    </source>
</evidence>
<name>A0A3G8WK10_9FLAO</name>
<protein>
    <submittedName>
        <fullName evidence="1">Uncharacterized protein</fullName>
    </submittedName>
</protein>
<geneLocation type="plasmid" evidence="1">
    <name>unnamed</name>
</geneLocation>
<dbReference type="Proteomes" id="UP000282297">
    <property type="component" value="Plasmid unnamed"/>
</dbReference>
<evidence type="ECO:0000313" key="1">
    <source>
        <dbReference type="EMBL" id="AZI21520.1"/>
    </source>
</evidence>
<dbReference type="AlphaFoldDB" id="A0A3G8WK10"/>
<accession>A0A3G8WK10</accession>
<proteinExistence type="predicted"/>
<organism evidence="1 2">
    <name type="scientific">Chryseobacterium taklimakanense</name>
    <dbReference type="NCBI Taxonomy" id="536441"/>
    <lineage>
        <taxon>Bacteria</taxon>
        <taxon>Pseudomonadati</taxon>
        <taxon>Bacteroidota</taxon>
        <taxon>Flavobacteriia</taxon>
        <taxon>Flavobacteriales</taxon>
        <taxon>Weeksellaceae</taxon>
        <taxon>Chryseobacterium group</taxon>
        <taxon>Chryseobacterium</taxon>
    </lineage>
</organism>
<dbReference type="EMBL" id="CP034172">
    <property type="protein sequence ID" value="AZI21520.1"/>
    <property type="molecule type" value="Genomic_DNA"/>
</dbReference>
<gene>
    <name evidence="1" type="ORF">EIH08_12475</name>
</gene>